<sequence length="115" mass="12535">MRLFKMYIILFYQDQYINPSFSTGSALLLGPFAAPGRRRPGRFHCWSRSLEPGERNSVAVAAGGGWSEEMLVGFCSCGGERLQGGCSGLAREGFVELGADFRREGSVATFALSRC</sequence>
<evidence type="ECO:0000313" key="2">
    <source>
        <dbReference type="Proteomes" id="UP001152484"/>
    </source>
</evidence>
<name>A0A9P1E8T3_CUSEU</name>
<dbReference type="EMBL" id="CAMAPE010000019">
    <property type="protein sequence ID" value="CAH9088040.1"/>
    <property type="molecule type" value="Genomic_DNA"/>
</dbReference>
<evidence type="ECO:0000313" key="1">
    <source>
        <dbReference type="EMBL" id="CAH9088040.1"/>
    </source>
</evidence>
<gene>
    <name evidence="1" type="ORF">CEURO_LOCUS10328</name>
</gene>
<proteinExistence type="predicted"/>
<keyword evidence="2" id="KW-1185">Reference proteome</keyword>
<accession>A0A9P1E8T3</accession>
<dbReference type="Proteomes" id="UP001152484">
    <property type="component" value="Unassembled WGS sequence"/>
</dbReference>
<reference evidence="1" key="1">
    <citation type="submission" date="2022-07" db="EMBL/GenBank/DDBJ databases">
        <authorList>
            <person name="Macas J."/>
            <person name="Novak P."/>
            <person name="Neumann P."/>
        </authorList>
    </citation>
    <scope>NUCLEOTIDE SEQUENCE</scope>
</reference>
<protein>
    <submittedName>
        <fullName evidence="1">Uncharacterized protein</fullName>
    </submittedName>
</protein>
<dbReference type="AlphaFoldDB" id="A0A9P1E8T3"/>
<comment type="caution">
    <text evidence="1">The sequence shown here is derived from an EMBL/GenBank/DDBJ whole genome shotgun (WGS) entry which is preliminary data.</text>
</comment>
<organism evidence="1 2">
    <name type="scientific">Cuscuta europaea</name>
    <name type="common">European dodder</name>
    <dbReference type="NCBI Taxonomy" id="41803"/>
    <lineage>
        <taxon>Eukaryota</taxon>
        <taxon>Viridiplantae</taxon>
        <taxon>Streptophyta</taxon>
        <taxon>Embryophyta</taxon>
        <taxon>Tracheophyta</taxon>
        <taxon>Spermatophyta</taxon>
        <taxon>Magnoliopsida</taxon>
        <taxon>eudicotyledons</taxon>
        <taxon>Gunneridae</taxon>
        <taxon>Pentapetalae</taxon>
        <taxon>asterids</taxon>
        <taxon>lamiids</taxon>
        <taxon>Solanales</taxon>
        <taxon>Convolvulaceae</taxon>
        <taxon>Cuscuteae</taxon>
        <taxon>Cuscuta</taxon>
        <taxon>Cuscuta subgen. Cuscuta</taxon>
    </lineage>
</organism>